<evidence type="ECO:0000313" key="2">
    <source>
        <dbReference type="Proteomes" id="UP000824890"/>
    </source>
</evidence>
<keyword evidence="2" id="KW-1185">Reference proteome</keyword>
<comment type="caution">
    <text evidence="1">The sequence shown here is derived from an EMBL/GenBank/DDBJ whole genome shotgun (WGS) entry which is preliminary data.</text>
</comment>
<protein>
    <submittedName>
        <fullName evidence="1">Uncharacterized protein</fullName>
    </submittedName>
</protein>
<organism evidence="1 2">
    <name type="scientific">Brassica napus</name>
    <name type="common">Rape</name>
    <dbReference type="NCBI Taxonomy" id="3708"/>
    <lineage>
        <taxon>Eukaryota</taxon>
        <taxon>Viridiplantae</taxon>
        <taxon>Streptophyta</taxon>
        <taxon>Embryophyta</taxon>
        <taxon>Tracheophyta</taxon>
        <taxon>Spermatophyta</taxon>
        <taxon>Magnoliopsida</taxon>
        <taxon>eudicotyledons</taxon>
        <taxon>Gunneridae</taxon>
        <taxon>Pentapetalae</taxon>
        <taxon>rosids</taxon>
        <taxon>malvids</taxon>
        <taxon>Brassicales</taxon>
        <taxon>Brassicaceae</taxon>
        <taxon>Brassiceae</taxon>
        <taxon>Brassica</taxon>
    </lineage>
</organism>
<dbReference type="EMBL" id="JAGKQM010000001">
    <property type="protein sequence ID" value="KAH0941677.1"/>
    <property type="molecule type" value="Genomic_DNA"/>
</dbReference>
<accession>A0ABQ8EK56</accession>
<proteinExistence type="predicted"/>
<evidence type="ECO:0000313" key="1">
    <source>
        <dbReference type="EMBL" id="KAH0941677.1"/>
    </source>
</evidence>
<gene>
    <name evidence="1" type="ORF">HID58_001314</name>
</gene>
<name>A0ABQ8EK56_BRANA</name>
<sequence>SSGVQRVCHATEVDVDFVREGCSCNSAIKLERGAERYESIIATLCESLDTLDEPDAKALFMIWIIGDMLKKSTLDLLAASNMFFTEAKKCSVCQPGLNICSQDSNP</sequence>
<reference evidence="1 2" key="1">
    <citation type="submission" date="2021-05" db="EMBL/GenBank/DDBJ databases">
        <title>Genome Assembly of Synthetic Allotetraploid Brassica napus Reveals Homoeologous Exchanges between Subgenomes.</title>
        <authorList>
            <person name="Davis J.T."/>
        </authorList>
    </citation>
    <scope>NUCLEOTIDE SEQUENCE [LARGE SCALE GENOMIC DNA]</scope>
    <source>
        <strain evidence="2">cv. Da-Ae</strain>
        <tissue evidence="1">Seedling</tissue>
    </source>
</reference>
<dbReference type="Proteomes" id="UP000824890">
    <property type="component" value="Unassembled WGS sequence"/>
</dbReference>
<feature type="non-terminal residue" evidence="1">
    <location>
        <position position="1"/>
    </location>
</feature>